<proteinExistence type="predicted"/>
<comment type="caution">
    <text evidence="2">The sequence shown here is derived from an EMBL/GenBank/DDBJ whole genome shotgun (WGS) entry which is preliminary data.</text>
</comment>
<evidence type="ECO:0000313" key="3">
    <source>
        <dbReference type="Proteomes" id="UP000266841"/>
    </source>
</evidence>
<accession>K0SIP2</accession>
<keyword evidence="3" id="KW-1185">Reference proteome</keyword>
<dbReference type="AlphaFoldDB" id="K0SIP2"/>
<organism evidence="2 3">
    <name type="scientific">Thalassiosira oceanica</name>
    <name type="common">Marine diatom</name>
    <dbReference type="NCBI Taxonomy" id="159749"/>
    <lineage>
        <taxon>Eukaryota</taxon>
        <taxon>Sar</taxon>
        <taxon>Stramenopiles</taxon>
        <taxon>Ochrophyta</taxon>
        <taxon>Bacillariophyta</taxon>
        <taxon>Coscinodiscophyceae</taxon>
        <taxon>Thalassiosirophycidae</taxon>
        <taxon>Thalassiosirales</taxon>
        <taxon>Thalassiosiraceae</taxon>
        <taxon>Thalassiosira</taxon>
    </lineage>
</organism>
<feature type="compositionally biased region" description="Basic residues" evidence="1">
    <location>
        <begin position="77"/>
        <end position="89"/>
    </location>
</feature>
<evidence type="ECO:0000313" key="2">
    <source>
        <dbReference type="EMBL" id="EJK64819.1"/>
    </source>
</evidence>
<gene>
    <name evidence="2" type="ORF">THAOC_14405</name>
</gene>
<protein>
    <submittedName>
        <fullName evidence="2">Uncharacterized protein</fullName>
    </submittedName>
</protein>
<name>K0SIP2_THAOC</name>
<dbReference type="EMBL" id="AGNL01016814">
    <property type="protein sequence ID" value="EJK64819.1"/>
    <property type="molecule type" value="Genomic_DNA"/>
</dbReference>
<dbReference type="Proteomes" id="UP000266841">
    <property type="component" value="Unassembled WGS sequence"/>
</dbReference>
<evidence type="ECO:0000256" key="1">
    <source>
        <dbReference type="SAM" id="MobiDB-lite"/>
    </source>
</evidence>
<feature type="region of interest" description="Disordered" evidence="1">
    <location>
        <begin position="28"/>
        <end position="169"/>
    </location>
</feature>
<sequence>MYLLCRSNGDLAKSVEGWCVADREFQFSEPDAGLPNPPARPTVRTRGSRSSPLGRALVLHQPRVPVPDGQGEDRQLLRPRPRGGPRPRSRPGPANVRATADGHPGSAAPYSPSARGAAPTNETLLRLPLEPGADVPPRNTAIPGPSNLTSSRRGRPGARPPASAARTPSTEAVVVLRREFFNPSVAAVPAGSSVRPSA</sequence>
<feature type="compositionally biased region" description="Low complexity" evidence="1">
    <location>
        <begin position="160"/>
        <end position="169"/>
    </location>
</feature>
<reference evidence="2 3" key="1">
    <citation type="journal article" date="2012" name="Genome Biol.">
        <title>Genome and low-iron response of an oceanic diatom adapted to chronic iron limitation.</title>
        <authorList>
            <person name="Lommer M."/>
            <person name="Specht M."/>
            <person name="Roy A.S."/>
            <person name="Kraemer L."/>
            <person name="Andreson R."/>
            <person name="Gutowska M.A."/>
            <person name="Wolf J."/>
            <person name="Bergner S.V."/>
            <person name="Schilhabel M.B."/>
            <person name="Klostermeier U.C."/>
            <person name="Beiko R.G."/>
            <person name="Rosenstiel P."/>
            <person name="Hippler M."/>
            <person name="Laroche J."/>
        </authorList>
    </citation>
    <scope>NUCLEOTIDE SEQUENCE [LARGE SCALE GENOMIC DNA]</scope>
    <source>
        <strain evidence="2 3">CCMP1005</strain>
    </source>
</reference>